<dbReference type="Pfam" id="PF14237">
    <property type="entry name" value="GYF_2"/>
    <property type="match status" value="1"/>
</dbReference>
<dbReference type="Pfam" id="PF19432">
    <property type="entry name" value="RME-8_N"/>
    <property type="match status" value="1"/>
</dbReference>
<reference evidence="3" key="1">
    <citation type="submission" date="2022-11" db="UniProtKB">
        <authorList>
            <consortium name="WormBaseParasite"/>
        </authorList>
    </citation>
    <scope>IDENTIFICATION</scope>
</reference>
<sequence>MTAENSDVACFLVTKHSWKGKYKRIFAVGTSGIRTYNPVSLEITNHWPYGEFYTIKPVIKPGAVPGEFIINMKMKNKADTMRFSSEYSAEILTEALRFRDRFADHSKTDGFRVNGYKQHWSGNRVAVVLEVGAAGLRQIDNWGKVLAQYDYKDIREIYKMSNYPGGFVVEMGDQRRRHLFACQGVEELIQTILRTAYDNVGVSIKTCRDPLSAESFAQTRLGLCGRDEQITSFVEFTVHKVSVRHANPVRRLLCLSETCIIERDPASYAVITSRALKQVLCLVRDERNPQQFSIEYDTVDSRTYTATERDLILASLLDGVRASGNTDAFVSTRAPDRGMRMTPYRMLLDEESESQLMKQIINPPPGCKRSDLLRRFNVNIPYCGLTYSLSQEGFFTENKDKVIVGCLQAVLAETYDAQEPGGVDRVETQLHTLHRLFASKSGFHAFTGVPGVREKLGNLVVATMKWKSEAADHAALDMLCALMQPMHSNYELRQEQINKQSLLSSKPFLEHLLEVTASHVERGTGALVIASMLDFLTYALCAPYSETTAGEQFDSLLELVAVKGRSFYKLFQFPCMTIVKGAGMVMRAIIEESTPEISKQMQLLSLMEGAFLKHIHLALYTDSRDVRMLTNRQLSRQLVSLWVADNEFAIELLGRTVPRGLLDFLQSTDEVPVAEEEMLAIRNNLNIATAECGNKQNVVTQQLLEVQMIVERRLDSLLQHWRLQQKLSFLQKKEDKMQKPVLLRKRRQRVKSSANWKMFCYQFGKDHSKPDLIWNHKTREELRDALESELRALGCDKELAMATPISWNHSEFEAHFPSLADEVKIGDYYLRILLDEDERSDASTSIHKPYEFFNEVYHRFLLSAKSEMRCICLKAMAVTYGRHWESIGPFTDTRYLVAMLAKCTNATERDHLVVLLSKLILHKENVRELITANGVPLLVDLITLAHLHVSRAHVHSQTNVIEASPDMIRDGSKEWYYSDKDGQRQGPFSFHEFKTLYSEKVIWEKTQVWAQGQDGWMTLSAVPQLRWSLAATGNALYNETQLCVLILDMFIRMCTYFPSRDEDGCVVRPVPRVKKTLSQSNCLPHVVQLLLTFDPSIVERVATLLYHVMQDNPFVSRLYLTGVFFFILMYNGSNVLPIARFLHYTHMRQAFRSAVPKSELVSRSVLSPMLPEAAIYYLEQYGPEKYAEVFLGEFDNPEVIWNTEMRRQMIEKAAVHVGDFSQRMTSNVKALYQYCPIPSIAYPKLTDELFCHVYYLRHLCDLSRFPEWPIRDPVAFLRSCLAAWNDEIEKKPPSMSTEEACEVLGINLDQASEPESVIRKAYFKLAQKYHPDKNPEGREMFEKINAAYEFLCSTAVKSAMGPDSNRIVLCLKAQSIVYSRHSAELAPYKYAGYTQLIKTIRLETHDEALFSKGAPLLSAAAELCYHTLACSALNAEQLRRESGLEALQDAFDRCVSVIGRSSKPDDLAVQVCLHICKCFATAAQFESCREKISQMPAVFVNICRVLHFNHLTRLATDGSECVAAFAACTLLQTQLFQAGVLWQLLPNLFYYDYTLDEGGVGKSEDSNQQELQNRLARISCEACASLAGYREGRPENDGIQNSLRAMLTPFICKSMRDAPNDFILKTLNSNSETPYLIWDNSTRAEVLEFIEHHKSSRDNTSELFGAEFRFSLFQKELIIGDIFVRVYNEQPNYPLTEPKNFCMDLLDFLSKKVDVIRKGRMTNGSSDLMTNGSGENAAQSTAKLLLKHVEMALEALRNVIKANPGVEMLCIGYFQLLFSYLRVQDAAALQTRALEVISLAAANQECVGDIAASSVLVQLFILLEEVPSTASIVLSTLFTLASNGTVVKDALEYGGLVYILELICCSEDNDVRVKAVETLAKMQADKLTGPRWSRLIVRYLPPIFAEAARDSPASCVSLFDGTNENPELIWNAETRVKVQNIVRDEANALRQRQRTDPSATWKPAPDDMRAYEDVVAGELVIGGVFLRLFIANPSWGLRQPRQFATELIERTLEEMRSGANAELLETLSTALVALLRHHPNTADQLPTQGYLPQFCQAMTSSNAAVGRASILIFEQLTANTYCADGLSKLECLPGIQTAMKQRPDLLHQAAHSLSSLFSINSSALVAQALTHGLIEFLLSLLGQPLTDVENAHAVKAEIVNALKAMTLNLDHGDRVTAILSKSKVWAQFKDQKHDLFLAPTPQMGAITAGAGVAGYLTQGLSYNQPREVPPPNNQ</sequence>
<dbReference type="GO" id="GO:2000641">
    <property type="term" value="P:regulation of early endosome to late endosome transport"/>
    <property type="evidence" value="ECO:0007669"/>
    <property type="project" value="InterPro"/>
</dbReference>
<dbReference type="InterPro" id="IPR011989">
    <property type="entry name" value="ARM-like"/>
</dbReference>
<dbReference type="CDD" id="cd06257">
    <property type="entry name" value="DnaJ"/>
    <property type="match status" value="1"/>
</dbReference>
<dbReference type="Gene3D" id="1.10.287.110">
    <property type="entry name" value="DnaJ domain"/>
    <property type="match status" value="1"/>
</dbReference>
<dbReference type="SUPFAM" id="SSF55277">
    <property type="entry name" value="GYF domain"/>
    <property type="match status" value="1"/>
</dbReference>
<evidence type="ECO:0000313" key="3">
    <source>
        <dbReference type="WBParaSite" id="PSAMB.scaffold381size53811.g5418.t1"/>
    </source>
</evidence>
<evidence type="ECO:0000313" key="2">
    <source>
        <dbReference type="Proteomes" id="UP000887566"/>
    </source>
</evidence>
<dbReference type="Proteomes" id="UP000887566">
    <property type="component" value="Unplaced"/>
</dbReference>
<dbReference type="Pfam" id="PF00226">
    <property type="entry name" value="DnaJ"/>
    <property type="match status" value="1"/>
</dbReference>
<name>A0A914WC33_9BILA</name>
<dbReference type="PANTHER" id="PTHR36983:SF2">
    <property type="entry name" value="DNAJ HOMOLOG SUBFAMILY C MEMBER 13"/>
    <property type="match status" value="1"/>
</dbReference>
<dbReference type="PANTHER" id="PTHR36983">
    <property type="entry name" value="DNAJ HOMOLOG SUBFAMILY C MEMBER 13"/>
    <property type="match status" value="1"/>
</dbReference>
<dbReference type="GO" id="GO:0006898">
    <property type="term" value="P:receptor-mediated endocytosis"/>
    <property type="evidence" value="ECO:0007669"/>
    <property type="project" value="TreeGrafter"/>
</dbReference>
<protein>
    <submittedName>
        <fullName evidence="3">J domain-containing protein</fullName>
    </submittedName>
</protein>
<keyword evidence="2" id="KW-1185">Reference proteome</keyword>
<dbReference type="Gene3D" id="1.25.10.10">
    <property type="entry name" value="Leucine-rich Repeat Variant"/>
    <property type="match status" value="3"/>
</dbReference>
<feature type="domain" description="J" evidence="1">
    <location>
        <begin position="1299"/>
        <end position="1356"/>
    </location>
</feature>
<accession>A0A914WC33</accession>
<dbReference type="InterPro" id="IPR035445">
    <property type="entry name" value="GYF-like_dom_sf"/>
</dbReference>
<dbReference type="InterPro" id="IPR001623">
    <property type="entry name" value="DnaJ_domain"/>
</dbReference>
<dbReference type="InterPro" id="IPR045802">
    <property type="entry name" value="GRV2/DNAJC13_N"/>
</dbReference>
<dbReference type="SMART" id="SM00271">
    <property type="entry name" value="DnaJ"/>
    <property type="match status" value="1"/>
</dbReference>
<dbReference type="SUPFAM" id="SSF48371">
    <property type="entry name" value="ARM repeat"/>
    <property type="match status" value="2"/>
</dbReference>
<dbReference type="GO" id="GO:0010008">
    <property type="term" value="C:endosome membrane"/>
    <property type="evidence" value="ECO:0007669"/>
    <property type="project" value="TreeGrafter"/>
</dbReference>
<dbReference type="FunFam" id="1.10.287.110:FF:000007">
    <property type="entry name" value="DnaJ (Hsp40) homolog, subfamily C, member 13"/>
    <property type="match status" value="1"/>
</dbReference>
<dbReference type="InterPro" id="IPR044978">
    <property type="entry name" value="GRV2/DNAJC13"/>
</dbReference>
<dbReference type="InterPro" id="IPR016024">
    <property type="entry name" value="ARM-type_fold"/>
</dbReference>
<dbReference type="SUPFAM" id="SSF46565">
    <property type="entry name" value="Chaperone J-domain"/>
    <property type="match status" value="1"/>
</dbReference>
<organism evidence="2 3">
    <name type="scientific">Plectus sambesii</name>
    <dbReference type="NCBI Taxonomy" id="2011161"/>
    <lineage>
        <taxon>Eukaryota</taxon>
        <taxon>Metazoa</taxon>
        <taxon>Ecdysozoa</taxon>
        <taxon>Nematoda</taxon>
        <taxon>Chromadorea</taxon>
        <taxon>Plectida</taxon>
        <taxon>Plectina</taxon>
        <taxon>Plectoidea</taxon>
        <taxon>Plectidae</taxon>
        <taxon>Plectus</taxon>
    </lineage>
</organism>
<proteinExistence type="predicted"/>
<dbReference type="InterPro" id="IPR036869">
    <property type="entry name" value="J_dom_sf"/>
</dbReference>
<dbReference type="InterPro" id="IPR025640">
    <property type="entry name" value="GYF_2"/>
</dbReference>
<dbReference type="PROSITE" id="PS50076">
    <property type="entry name" value="DNAJ_2"/>
    <property type="match status" value="1"/>
</dbReference>
<dbReference type="WBParaSite" id="PSAMB.scaffold381size53811.g5418.t1">
    <property type="protein sequence ID" value="PSAMB.scaffold381size53811.g5418.t1"/>
    <property type="gene ID" value="PSAMB.scaffold381size53811.g5418"/>
</dbReference>
<dbReference type="GO" id="GO:0007032">
    <property type="term" value="P:endosome organization"/>
    <property type="evidence" value="ECO:0007669"/>
    <property type="project" value="InterPro"/>
</dbReference>
<evidence type="ECO:0000259" key="1">
    <source>
        <dbReference type="PROSITE" id="PS50076"/>
    </source>
</evidence>
<dbReference type="Gene3D" id="3.30.1490.40">
    <property type="match status" value="1"/>
</dbReference>